<dbReference type="InterPro" id="IPR025955">
    <property type="entry name" value="TraC/Conjuga_ATPase"/>
</dbReference>
<dbReference type="InterPro" id="IPR027417">
    <property type="entry name" value="P-loop_NTPase"/>
</dbReference>
<dbReference type="Pfam" id="PF11130">
    <property type="entry name" value="TraC_F_IV"/>
    <property type="match status" value="1"/>
</dbReference>
<name>A0A1S8CS93_9GAMM</name>
<evidence type="ECO:0000259" key="1">
    <source>
        <dbReference type="Pfam" id="PF19044"/>
    </source>
</evidence>
<accession>A0A1S8CS93</accession>
<dbReference type="InterPro" id="IPR043964">
    <property type="entry name" value="P-loop_TraG"/>
</dbReference>
<evidence type="ECO:0000313" key="3">
    <source>
        <dbReference type="Proteomes" id="UP000192132"/>
    </source>
</evidence>
<dbReference type="OrthoDB" id="9816422at2"/>
<evidence type="ECO:0000313" key="2">
    <source>
        <dbReference type="EMBL" id="ONG37372.1"/>
    </source>
</evidence>
<dbReference type="Gene3D" id="3.40.50.300">
    <property type="entry name" value="P-loop containing nucleotide triphosphate hydrolases"/>
    <property type="match status" value="1"/>
</dbReference>
<protein>
    <recommendedName>
        <fullName evidence="1">TraG P-loop domain-containing protein</fullName>
    </recommendedName>
</protein>
<reference evidence="2 3" key="1">
    <citation type="submission" date="2016-10" db="EMBL/GenBank/DDBJ databases">
        <title>Draft Genome sequence of Alkanindiges sp. strain H1.</title>
        <authorList>
            <person name="Subhash Y."/>
            <person name="Lee S."/>
        </authorList>
    </citation>
    <scope>NUCLEOTIDE SEQUENCE [LARGE SCALE GENOMIC DNA]</scope>
    <source>
        <strain evidence="2 3">H1</strain>
    </source>
</reference>
<dbReference type="SUPFAM" id="SSF52540">
    <property type="entry name" value="P-loop containing nucleoside triphosphate hydrolases"/>
    <property type="match status" value="1"/>
</dbReference>
<dbReference type="PANTHER" id="PTHR38467:SF1">
    <property type="entry name" value="CONJUGATIVE TRANSFER: ASSEMBLY"/>
    <property type="match status" value="1"/>
</dbReference>
<dbReference type="RefSeq" id="WP_076879336.1">
    <property type="nucleotide sequence ID" value="NZ_MLCN01000055.1"/>
</dbReference>
<keyword evidence="3" id="KW-1185">Reference proteome</keyword>
<dbReference type="Gene3D" id="1.10.8.730">
    <property type="match status" value="1"/>
</dbReference>
<dbReference type="Proteomes" id="UP000192132">
    <property type="component" value="Unassembled WGS sequence"/>
</dbReference>
<feature type="domain" description="TraG P-loop" evidence="1">
    <location>
        <begin position="451"/>
        <end position="741"/>
    </location>
</feature>
<dbReference type="InterPro" id="IPR053155">
    <property type="entry name" value="F-pilin_assembly_TraC"/>
</dbReference>
<dbReference type="STRING" id="1907941.BKE30_14670"/>
<dbReference type="Pfam" id="PF19044">
    <property type="entry name" value="P-loop_TraG"/>
    <property type="match status" value="1"/>
</dbReference>
<dbReference type="EMBL" id="MLCN01000055">
    <property type="protein sequence ID" value="ONG37372.1"/>
    <property type="molecule type" value="Genomic_DNA"/>
</dbReference>
<gene>
    <name evidence="2" type="ORF">BKE30_14670</name>
</gene>
<organism evidence="2 3">
    <name type="scientific">Alkanindiges hydrocarboniclasticus</name>
    <dbReference type="NCBI Taxonomy" id="1907941"/>
    <lineage>
        <taxon>Bacteria</taxon>
        <taxon>Pseudomonadati</taxon>
        <taxon>Pseudomonadota</taxon>
        <taxon>Gammaproteobacteria</taxon>
        <taxon>Moraxellales</taxon>
        <taxon>Moraxellaceae</taxon>
        <taxon>Alkanindiges</taxon>
    </lineage>
</organism>
<comment type="caution">
    <text evidence="2">The sequence shown here is derived from an EMBL/GenBank/DDBJ whole genome shotgun (WGS) entry which is preliminary data.</text>
</comment>
<proteinExistence type="predicted"/>
<sequence>MNSIAKKINAMLQRHRASSAAPVHAISEDSYFYIEHDKKRSYLGASFRVTPLNGINSAMFEQLISTLSMEIPEGTIIQFTYISTNHVDAEIDHYILNKYNLIQSNLTMDERQRELACEILAEEKIALERGKSIPPIPFTQLTTRYNRIIISVKIPTDVHMSEEDYQSAKEYMIKLETSLKANIFSDLTKLNVTEYLAETRSILYPFIPLNTAYDVNVKIGEQVLFPTTKISNKDTNTLQINDTYYKLLSVHTLPTPTNNILLMNLLIGDPVGNEKQIGTPFVVSTVMKFHDPFKKSASVERDYMYVSDQATPFILKFTPALAIKKRGLQIMFEAVKSGQKSCEMTLNIFLMHQDKVKVSRQVTQLISFIKGANLTLQEDSEILWPMLYNCLPLYPSEESLKNTYRHRTLSAEQATTFLPVFTDFKGYSKEGNNIYFTRRAQHFFFDPTTGMNRNGAILGSSGGGKSVSTNYLVMNEWLAGSMQRIIDEGGSYKKLCSLLGGQYIDFTVNSNICLNPFTHIRDIDEELNQLVLLVEKMAAPKESFRDLETALVTEAIRSVWDKKTNLMTITDLAEMLRQHDKIEAREIATKLYAYTKDGQYGKWFQGANNLNFDSNLVVLELFGLKQQPALKSVVLMLLLTRIQHDMYNQTHIARKFAWFDEAKSYLGDPVTAEFIDDFYARLRKFNAGVWLITQSLSTIAMNPAIRSILNNCYWKIYLPHKEAEITEMMQKGIIPSDQSFAAMLRTVHKRDGEYGEFMLSNDDSFTTARLVLTRFQQILFFSSGNERNYINYLLDNGMNIVDAIRQLMEMESQGDLIPQFKEEAEESETIEVA</sequence>
<dbReference type="PANTHER" id="PTHR38467">
    <property type="match status" value="1"/>
</dbReference>
<dbReference type="AlphaFoldDB" id="A0A1S8CS93"/>